<dbReference type="AlphaFoldDB" id="A0A317XMN1"/>
<evidence type="ECO:0000313" key="2">
    <source>
        <dbReference type="Proteomes" id="UP000246740"/>
    </source>
</evidence>
<dbReference type="Gene3D" id="3.20.20.70">
    <property type="entry name" value="Aldolase class I"/>
    <property type="match status" value="1"/>
</dbReference>
<dbReference type="STRING" id="1882483.A0A317XMN1"/>
<reference evidence="1 2" key="1">
    <citation type="journal article" date="2018" name="Mol. Biol. Evol.">
        <title>Broad Genomic Sampling Reveals a Smut Pathogenic Ancestry of the Fungal Clade Ustilaginomycotina.</title>
        <authorList>
            <person name="Kijpornyongpan T."/>
            <person name="Mondo S.J."/>
            <person name="Barry K."/>
            <person name="Sandor L."/>
            <person name="Lee J."/>
            <person name="Lipzen A."/>
            <person name="Pangilinan J."/>
            <person name="LaButti K."/>
            <person name="Hainaut M."/>
            <person name="Henrissat B."/>
            <person name="Grigoriev I.V."/>
            <person name="Spatafora J.W."/>
            <person name="Aime M.C."/>
        </authorList>
    </citation>
    <scope>NUCLEOTIDE SEQUENCE [LARGE SCALE GENOMIC DNA]</scope>
    <source>
        <strain evidence="1 2">MCA 3645</strain>
    </source>
</reference>
<dbReference type="EMBL" id="KZ819198">
    <property type="protein sequence ID" value="PWY98628.1"/>
    <property type="molecule type" value="Genomic_DNA"/>
</dbReference>
<protein>
    <recommendedName>
        <fullName evidence="3">Nitronate monooxygenase domain-containing protein</fullName>
    </recommendedName>
</protein>
<dbReference type="InParanoid" id="A0A317XMN1"/>
<gene>
    <name evidence="1" type="ORF">BCV70DRAFT_207834</name>
</gene>
<dbReference type="Proteomes" id="UP000246740">
    <property type="component" value="Unassembled WGS sequence"/>
</dbReference>
<sequence length="101" mass="10846">MTNRRNKVAMEVVRLENRPGGAKFEELRDLVSGARGKGVYETGDIDAGIWSAGITVGLIHDIPSCKDLCAKIEKDAEQHINRLSSLVAQKGGASSGRPSKL</sequence>
<accession>A0A317XMN1</accession>
<dbReference type="OrthoDB" id="412383at2759"/>
<evidence type="ECO:0008006" key="3">
    <source>
        <dbReference type="Google" id="ProtNLM"/>
    </source>
</evidence>
<dbReference type="InterPro" id="IPR013785">
    <property type="entry name" value="Aldolase_TIM"/>
</dbReference>
<evidence type="ECO:0000313" key="1">
    <source>
        <dbReference type="EMBL" id="PWY98628.1"/>
    </source>
</evidence>
<name>A0A317XMN1_9BASI</name>
<keyword evidence="2" id="KW-1185">Reference proteome</keyword>
<organism evidence="1 2">
    <name type="scientific">Testicularia cyperi</name>
    <dbReference type="NCBI Taxonomy" id="1882483"/>
    <lineage>
        <taxon>Eukaryota</taxon>
        <taxon>Fungi</taxon>
        <taxon>Dikarya</taxon>
        <taxon>Basidiomycota</taxon>
        <taxon>Ustilaginomycotina</taxon>
        <taxon>Ustilaginomycetes</taxon>
        <taxon>Ustilaginales</taxon>
        <taxon>Anthracoideaceae</taxon>
        <taxon>Testicularia</taxon>
    </lineage>
</organism>
<proteinExistence type="predicted"/>